<evidence type="ECO:0000313" key="1">
    <source>
        <dbReference type="EMBL" id="KAK8883018.1"/>
    </source>
</evidence>
<protein>
    <submittedName>
        <fullName evidence="1">Uncharacterized protein</fullName>
    </submittedName>
</protein>
<accession>A0ABR2JWL0</accession>
<reference evidence="1 2" key="1">
    <citation type="submission" date="2024-04" db="EMBL/GenBank/DDBJ databases">
        <title>Tritrichomonas musculus Genome.</title>
        <authorList>
            <person name="Alves-Ferreira E."/>
            <person name="Grigg M."/>
            <person name="Lorenzi H."/>
            <person name="Galac M."/>
        </authorList>
    </citation>
    <scope>NUCLEOTIDE SEQUENCE [LARGE SCALE GENOMIC DNA]</scope>
    <source>
        <strain evidence="1 2">EAF2021</strain>
    </source>
</reference>
<dbReference type="EMBL" id="JAPFFF010000009">
    <property type="protein sequence ID" value="KAK8883018.1"/>
    <property type="molecule type" value="Genomic_DNA"/>
</dbReference>
<keyword evidence="2" id="KW-1185">Reference proteome</keyword>
<sequence length="646" mass="76070">MFGFNFKNNDTAKDLIKILSNPDTTVETVLSHEQLAIAVRNESKNLINFFYPPNELGKQDPSLPHLKELLDFALTTHNPDNSRFKIYQINRNASNILSQYCSKFFKAAVADKSKLVFRRLRGFMFDDANNTNHIICGHYQRIIENYLSNCPDEFKNDYGDGFTLDKFTDFIIEHASIFAYRELLSDMMSEFTDIFGEDLPDKVLRAAARSVLSITSSMPDSFKRSHQFTLSTHLKSQKYTAQTLEQIQPINVKKKIIPLPDFLYRNFEEESIPPMIINQSFFEEQKRFVNYPKSLNTKKPFDQIILHVYSLLSSVRLASVGITQIIQNFQKEESIRYLLICGVYSDSNSSISTEAFRLLRYVIYGYDDIQRMREIPKVVDDFAANFVFEPDAMTTQMFAAFPIFWNYRYEVVETATKQPFKYKDIDPQNPEFNNDDRRSYPLNLLKKSRYRRPKGKTPLELLTPIFFSEPPLNTTFNIRFMEILERLDQDRRDILGEETDVNKLKLSDQKKIFEIDQIYFEFLRNKFDLNHDNKNINVCQALQIITPLVTTDKYFHPDSQVTDDEERLKKHRVPFNGQIFQIFQFIFETKLLEPSDEDQGIFYIFIPERNQIPQEFYKQMQKYKDLMDKAMKNAVRLDPPNFDDID</sequence>
<gene>
    <name evidence="1" type="ORF">M9Y10_045666</name>
</gene>
<evidence type="ECO:0000313" key="2">
    <source>
        <dbReference type="Proteomes" id="UP001470230"/>
    </source>
</evidence>
<organism evidence="1 2">
    <name type="scientific">Tritrichomonas musculus</name>
    <dbReference type="NCBI Taxonomy" id="1915356"/>
    <lineage>
        <taxon>Eukaryota</taxon>
        <taxon>Metamonada</taxon>
        <taxon>Parabasalia</taxon>
        <taxon>Tritrichomonadida</taxon>
        <taxon>Tritrichomonadidae</taxon>
        <taxon>Tritrichomonas</taxon>
    </lineage>
</organism>
<comment type="caution">
    <text evidence="1">The sequence shown here is derived from an EMBL/GenBank/DDBJ whole genome shotgun (WGS) entry which is preliminary data.</text>
</comment>
<dbReference type="Proteomes" id="UP001470230">
    <property type="component" value="Unassembled WGS sequence"/>
</dbReference>
<proteinExistence type="predicted"/>
<name>A0ABR2JWL0_9EUKA</name>